<comment type="caution">
    <text evidence="2">The sequence shown here is derived from an EMBL/GenBank/DDBJ whole genome shotgun (WGS) entry which is preliminary data.</text>
</comment>
<dbReference type="AlphaFoldDB" id="A0A841RFB9"/>
<sequence>MNRLNKAITILLLATAIPAISYRFIEAASWADRLDLLGYFTIQSNILVILLVALQAGGRKITTAKLPVGAAIIITGLIYQLLLRQTWSPQGVSALVSNINHGSTTVLYLLWLCTDSYRTRISWKEIWKVIPYPAGYCLFGVFEAFYRTRPIRYFFLDIRRNGWASFSFWFAGLTGLFLLAGALVIALSRMENQKRWQATK</sequence>
<dbReference type="NCBIfam" id="NF038065">
    <property type="entry name" value="Pr6Pr"/>
    <property type="match status" value="1"/>
</dbReference>
<feature type="transmembrane region" description="Helical" evidence="1">
    <location>
        <begin position="66"/>
        <end position="83"/>
    </location>
</feature>
<gene>
    <name evidence="2" type="ORF">HNR50_004378</name>
</gene>
<organism evidence="2 3">
    <name type="scientific">Spirochaeta isovalerica</name>
    <dbReference type="NCBI Taxonomy" id="150"/>
    <lineage>
        <taxon>Bacteria</taxon>
        <taxon>Pseudomonadati</taxon>
        <taxon>Spirochaetota</taxon>
        <taxon>Spirochaetia</taxon>
        <taxon>Spirochaetales</taxon>
        <taxon>Spirochaetaceae</taxon>
        <taxon>Spirochaeta</taxon>
    </lineage>
</organism>
<keyword evidence="1" id="KW-1133">Transmembrane helix</keyword>
<dbReference type="EMBL" id="JACHGJ010000015">
    <property type="protein sequence ID" value="MBB6482673.1"/>
    <property type="molecule type" value="Genomic_DNA"/>
</dbReference>
<feature type="transmembrane region" description="Helical" evidence="1">
    <location>
        <begin position="126"/>
        <end position="146"/>
    </location>
</feature>
<keyword evidence="3" id="KW-1185">Reference proteome</keyword>
<feature type="transmembrane region" description="Helical" evidence="1">
    <location>
        <begin position="166"/>
        <end position="187"/>
    </location>
</feature>
<evidence type="ECO:0000313" key="3">
    <source>
        <dbReference type="Proteomes" id="UP000587760"/>
    </source>
</evidence>
<evidence type="ECO:0000256" key="1">
    <source>
        <dbReference type="SAM" id="Phobius"/>
    </source>
</evidence>
<proteinExistence type="predicted"/>
<name>A0A841RFB9_9SPIO</name>
<dbReference type="InterPro" id="IPR049713">
    <property type="entry name" value="Pr6Pr-like"/>
</dbReference>
<keyword evidence="1" id="KW-0472">Membrane</keyword>
<evidence type="ECO:0008006" key="4">
    <source>
        <dbReference type="Google" id="ProtNLM"/>
    </source>
</evidence>
<feature type="transmembrane region" description="Helical" evidence="1">
    <location>
        <begin position="37"/>
        <end position="54"/>
    </location>
</feature>
<dbReference type="RefSeq" id="WP_184748908.1">
    <property type="nucleotide sequence ID" value="NZ_JACHGJ010000015.1"/>
</dbReference>
<evidence type="ECO:0000313" key="2">
    <source>
        <dbReference type="EMBL" id="MBB6482673.1"/>
    </source>
</evidence>
<keyword evidence="1" id="KW-0812">Transmembrane</keyword>
<accession>A0A841RFB9</accession>
<feature type="transmembrane region" description="Helical" evidence="1">
    <location>
        <begin position="95"/>
        <end position="114"/>
    </location>
</feature>
<dbReference type="Proteomes" id="UP000587760">
    <property type="component" value="Unassembled WGS sequence"/>
</dbReference>
<reference evidence="2 3" key="1">
    <citation type="submission" date="2020-08" db="EMBL/GenBank/DDBJ databases">
        <title>Genomic Encyclopedia of Type Strains, Phase IV (KMG-IV): sequencing the most valuable type-strain genomes for metagenomic binning, comparative biology and taxonomic classification.</title>
        <authorList>
            <person name="Goeker M."/>
        </authorList>
    </citation>
    <scope>NUCLEOTIDE SEQUENCE [LARGE SCALE GENOMIC DNA]</scope>
    <source>
        <strain evidence="2 3">DSM 2461</strain>
    </source>
</reference>
<protein>
    <recommendedName>
        <fullName evidence="4">Integral membrane protein</fullName>
    </recommendedName>
</protein>